<dbReference type="InterPro" id="IPR001529">
    <property type="entry name" value="Zn_ribbon_RPB9"/>
</dbReference>
<dbReference type="AlphaFoldDB" id="A0A7L9FF36"/>
<dbReference type="GO" id="GO:0006351">
    <property type="term" value="P:DNA-templated transcription"/>
    <property type="evidence" value="ECO:0007669"/>
    <property type="project" value="InterPro"/>
</dbReference>
<dbReference type="RefSeq" id="WP_192818380.1">
    <property type="nucleotide sequence ID" value="NZ_CP062310.1"/>
</dbReference>
<dbReference type="SMART" id="SM00661">
    <property type="entry name" value="RPOL9"/>
    <property type="match status" value="1"/>
</dbReference>
<keyword evidence="3" id="KW-1185">Reference proteome</keyword>
<evidence type="ECO:0000313" key="2">
    <source>
        <dbReference type="EMBL" id="QOJ78408.1"/>
    </source>
</evidence>
<organism evidence="2 3">
    <name type="scientific">Infirmifilum lucidum</name>
    <dbReference type="NCBI Taxonomy" id="2776706"/>
    <lineage>
        <taxon>Archaea</taxon>
        <taxon>Thermoproteota</taxon>
        <taxon>Thermoprotei</taxon>
        <taxon>Thermofilales</taxon>
        <taxon>Thermofilaceae</taxon>
        <taxon>Infirmifilum</taxon>
    </lineage>
</organism>
<proteinExistence type="predicted"/>
<dbReference type="EMBL" id="CP062310">
    <property type="protein sequence ID" value="QOJ78408.1"/>
    <property type="molecule type" value="Genomic_DNA"/>
</dbReference>
<protein>
    <submittedName>
        <fullName evidence="2">DNA-directed RNA polymerase subunit M</fullName>
    </submittedName>
</protein>
<dbReference type="Gene3D" id="2.20.25.10">
    <property type="match status" value="1"/>
</dbReference>
<sequence length="91" mass="10539">MEFCPKCGTLMVPKKRQNEVYLVCPNCGYEMKAKDVKGYLTRESVSEEKKTKVSVFDVKSARADEGERDQLREMYEVFLETLEEQEGSSEE</sequence>
<name>A0A7L9FF36_9CREN</name>
<dbReference type="Pfam" id="PF02150">
    <property type="entry name" value="Zn_ribbon_RPB9"/>
    <property type="match status" value="1"/>
</dbReference>
<evidence type="ECO:0000259" key="1">
    <source>
        <dbReference type="SMART" id="SM00661"/>
    </source>
</evidence>
<dbReference type="KEGG" id="thel:IG193_06540"/>
<keyword evidence="2" id="KW-0240">DNA-directed RNA polymerase</keyword>
<keyword evidence="2" id="KW-0804">Transcription</keyword>
<dbReference type="SUPFAM" id="SSF57783">
    <property type="entry name" value="Zinc beta-ribbon"/>
    <property type="match status" value="1"/>
</dbReference>
<accession>A0A7L9FF36</accession>
<dbReference type="GO" id="GO:0000428">
    <property type="term" value="C:DNA-directed RNA polymerase complex"/>
    <property type="evidence" value="ECO:0007669"/>
    <property type="project" value="UniProtKB-KW"/>
</dbReference>
<dbReference type="GeneID" id="59149538"/>
<gene>
    <name evidence="2" type="ORF">IG193_06540</name>
</gene>
<dbReference type="InParanoid" id="A0A7L9FF36"/>
<dbReference type="Proteomes" id="UP000594121">
    <property type="component" value="Chromosome"/>
</dbReference>
<feature type="domain" description="DNA-directed RNA polymerase II subunit RPB9-like zinc ribbon" evidence="1">
    <location>
        <begin position="2"/>
        <end position="55"/>
    </location>
</feature>
<reference evidence="2 3" key="1">
    <citation type="submission" date="2020-10" db="EMBL/GenBank/DDBJ databases">
        <title>Thermofilum lucidum 3507LT sp. nov. a novel member of Thermofilaceae family isolated from Chile hot spring, and proposal of description order Thermofilales.</title>
        <authorList>
            <person name="Zayulina K.S."/>
            <person name="Elcheninov A.G."/>
            <person name="Toshchakov S.V."/>
            <person name="Kublanov I.V."/>
        </authorList>
    </citation>
    <scope>NUCLEOTIDE SEQUENCE [LARGE SCALE GENOMIC DNA]</scope>
    <source>
        <strain evidence="2 3">3507LT</strain>
    </source>
</reference>
<evidence type="ECO:0000313" key="3">
    <source>
        <dbReference type="Proteomes" id="UP000594121"/>
    </source>
</evidence>